<name>A0A132BAT8_MOLSC</name>
<evidence type="ECO:0000313" key="7">
    <source>
        <dbReference type="Proteomes" id="UP000070700"/>
    </source>
</evidence>
<dbReference type="AlphaFoldDB" id="A0A132BAT8"/>
<gene>
    <name evidence="6" type="ORF">LY89DRAFT_724788</name>
</gene>
<dbReference type="InParanoid" id="A0A132BAT8"/>
<evidence type="ECO:0000313" key="6">
    <source>
        <dbReference type="EMBL" id="KUJ08777.1"/>
    </source>
</evidence>
<dbReference type="EMBL" id="KQ947434">
    <property type="protein sequence ID" value="KUJ08777.1"/>
    <property type="molecule type" value="Genomic_DNA"/>
</dbReference>
<dbReference type="STRING" id="149040.A0A132BAT8"/>
<dbReference type="KEGG" id="psco:LY89DRAFT_724788"/>
<keyword evidence="1" id="KW-0479">Metal-binding</keyword>
<accession>A0A132BAT8</accession>
<evidence type="ECO:0000256" key="1">
    <source>
        <dbReference type="ARBA" id="ARBA00022723"/>
    </source>
</evidence>
<sequence length="323" mass="36639">MSAQIPGEESSQQAMQAQAPTPIPLRALTTLLNYERCISDPKFRGAKLLNSTFADPKLIDTRDPDRYVKLPGSKLASVKQVHFHVFRRESDGVSGTPSTNDIICPDALPEVHGLNFTKRELIYHESHEGDGCYEAVSLFQYFFEICPADQKLLIQIKTSSVLVDPFLREIAEHKMRGPKLQVIVSGMEEERISGHDNDRPHAVVVFPAPGGVGFVVDMTSMQFGEAGRGLFGEPYFMGTAEEFYIAMLEVYRTPRLQACAKRVWNRWENRENEGWCEYCGVGASEKVLQRCGGCKKRKVRYCRKEHQTADWKLHKYTCEKVNK</sequence>
<dbReference type="SUPFAM" id="SSF144232">
    <property type="entry name" value="HIT/MYND zinc finger-like"/>
    <property type="match status" value="1"/>
</dbReference>
<evidence type="ECO:0000259" key="5">
    <source>
        <dbReference type="PROSITE" id="PS50865"/>
    </source>
</evidence>
<dbReference type="Gene3D" id="6.10.140.2220">
    <property type="match status" value="1"/>
</dbReference>
<evidence type="ECO:0000256" key="4">
    <source>
        <dbReference type="PROSITE-ProRule" id="PRU00134"/>
    </source>
</evidence>
<evidence type="ECO:0000256" key="3">
    <source>
        <dbReference type="ARBA" id="ARBA00022833"/>
    </source>
</evidence>
<dbReference type="GeneID" id="28828656"/>
<reference evidence="6 7" key="1">
    <citation type="submission" date="2015-10" db="EMBL/GenBank/DDBJ databases">
        <title>Full genome of DAOMC 229536 Phialocephala scopiformis, a fungal endophyte of spruce producing the potent anti-insectan compound rugulosin.</title>
        <authorList>
            <consortium name="DOE Joint Genome Institute"/>
            <person name="Walker A.K."/>
            <person name="Frasz S.L."/>
            <person name="Seifert K.A."/>
            <person name="Miller J.D."/>
            <person name="Mondo S.J."/>
            <person name="Labutti K."/>
            <person name="Lipzen A."/>
            <person name="Dockter R."/>
            <person name="Kennedy M."/>
            <person name="Grigoriev I.V."/>
            <person name="Spatafora J.W."/>
        </authorList>
    </citation>
    <scope>NUCLEOTIDE SEQUENCE [LARGE SCALE GENOMIC DNA]</scope>
    <source>
        <strain evidence="6 7">CBS 120377</strain>
    </source>
</reference>
<keyword evidence="7" id="KW-1185">Reference proteome</keyword>
<dbReference type="InterPro" id="IPR002893">
    <property type="entry name" value="Znf_MYND"/>
</dbReference>
<proteinExistence type="predicted"/>
<dbReference type="OrthoDB" id="432970at2759"/>
<protein>
    <recommendedName>
        <fullName evidence="5">MYND-type domain-containing protein</fullName>
    </recommendedName>
</protein>
<organism evidence="6 7">
    <name type="scientific">Mollisia scopiformis</name>
    <name type="common">Conifer needle endophyte fungus</name>
    <name type="synonym">Phialocephala scopiformis</name>
    <dbReference type="NCBI Taxonomy" id="149040"/>
    <lineage>
        <taxon>Eukaryota</taxon>
        <taxon>Fungi</taxon>
        <taxon>Dikarya</taxon>
        <taxon>Ascomycota</taxon>
        <taxon>Pezizomycotina</taxon>
        <taxon>Leotiomycetes</taxon>
        <taxon>Helotiales</taxon>
        <taxon>Mollisiaceae</taxon>
        <taxon>Mollisia</taxon>
    </lineage>
</organism>
<dbReference type="Proteomes" id="UP000070700">
    <property type="component" value="Unassembled WGS sequence"/>
</dbReference>
<keyword evidence="2 4" id="KW-0863">Zinc-finger</keyword>
<keyword evidence="3" id="KW-0862">Zinc</keyword>
<feature type="domain" description="MYND-type" evidence="5">
    <location>
        <begin position="276"/>
        <end position="318"/>
    </location>
</feature>
<dbReference type="GO" id="GO:0008270">
    <property type="term" value="F:zinc ion binding"/>
    <property type="evidence" value="ECO:0007669"/>
    <property type="project" value="UniProtKB-KW"/>
</dbReference>
<evidence type="ECO:0000256" key="2">
    <source>
        <dbReference type="ARBA" id="ARBA00022771"/>
    </source>
</evidence>
<dbReference type="PROSITE" id="PS50865">
    <property type="entry name" value="ZF_MYND_2"/>
    <property type="match status" value="1"/>
</dbReference>
<dbReference type="RefSeq" id="XP_018063132.1">
    <property type="nucleotide sequence ID" value="XM_018218930.1"/>
</dbReference>
<dbReference type="Pfam" id="PF01753">
    <property type="entry name" value="zf-MYND"/>
    <property type="match status" value="1"/>
</dbReference>